<dbReference type="InterPro" id="IPR036908">
    <property type="entry name" value="RlpA-like_sf"/>
</dbReference>
<reference evidence="5 6" key="1">
    <citation type="submission" date="2016-04" db="EMBL/GenBank/DDBJ databases">
        <title>Multiple horizontal gene transfer events from other fungi enriched the ability of the initially mycotrophic fungus Trichoderma (Ascomycota) to feed on dead plant biomass.</title>
        <authorList>
            <person name="Atanasova L."/>
            <person name="Chenthamara K."/>
            <person name="Zhang J."/>
            <person name="Grujic M."/>
            <person name="Henrissat B."/>
            <person name="Kuo A."/>
            <person name="Aertz A."/>
            <person name="Salamov A."/>
            <person name="Lipzen A."/>
            <person name="Labutti K."/>
            <person name="Barry K."/>
            <person name="Miao Y."/>
            <person name="Rahimi M.J."/>
            <person name="Shen Q."/>
            <person name="Grigoriev I.V."/>
            <person name="Kubicek C.P."/>
            <person name="Druzhinina I.S."/>
        </authorList>
    </citation>
    <scope>NUCLEOTIDE SEQUENCE [LARGE SCALE GENOMIC DNA]</scope>
    <source>
        <strain evidence="5 6">NJAU 4742</strain>
    </source>
</reference>
<dbReference type="Proteomes" id="UP000191004">
    <property type="component" value="Unassembled WGS sequence"/>
</dbReference>
<keyword evidence="6" id="KW-1185">Reference proteome</keyword>
<evidence type="ECO:0000313" key="5">
    <source>
        <dbReference type="EMBL" id="OPB41482.1"/>
    </source>
</evidence>
<dbReference type="PANTHER" id="PTHR38850">
    <property type="entry name" value="CERATO-PLATANIN"/>
    <property type="match status" value="1"/>
</dbReference>
<dbReference type="AlphaFoldDB" id="A0A1T3CKB1"/>
<comment type="similarity">
    <text evidence="2">Belongs to the cerato-platanin family.</text>
</comment>
<sequence>MPSISNLVGLAATAAVSVSAAVLPRDGTASITPHEQFSSSVGVIGCHINTNRVAYWPSPVDCNNICVKLTYQGRSLNVLKIDQSGGAFDISYDAWNQLLFNKPATDEPHQGGGTNVQWQYVDNSQCNDLLHNGKLPLSAPNSINYVASCLNQPNSWVAKNYELFNFQDSVCHFGWDEVCKLNLSVSNQPTCPHTLGDPRKSGITVYNVQYGTGKLVPAP</sequence>
<evidence type="ECO:0000256" key="3">
    <source>
        <dbReference type="ARBA" id="ARBA00022525"/>
    </source>
</evidence>
<evidence type="ECO:0000256" key="2">
    <source>
        <dbReference type="ARBA" id="ARBA00010421"/>
    </source>
</evidence>
<dbReference type="Pfam" id="PF07249">
    <property type="entry name" value="Cerato-platanin"/>
    <property type="match status" value="1"/>
</dbReference>
<evidence type="ECO:0000313" key="6">
    <source>
        <dbReference type="Proteomes" id="UP000191004"/>
    </source>
</evidence>
<proteinExistence type="inferred from homology"/>
<dbReference type="EMBL" id="LVVK01000015">
    <property type="protein sequence ID" value="OPB41482.1"/>
    <property type="molecule type" value="Genomic_DNA"/>
</dbReference>
<comment type="caution">
    <text evidence="5">The sequence shown here is derived from an EMBL/GenBank/DDBJ whole genome shotgun (WGS) entry which is preliminary data.</text>
</comment>
<dbReference type="InterPro" id="IPR010829">
    <property type="entry name" value="Cerato-platanin"/>
</dbReference>
<keyword evidence="4" id="KW-0732">Signal</keyword>
<feature type="signal peptide" evidence="4">
    <location>
        <begin position="1"/>
        <end position="20"/>
    </location>
</feature>
<dbReference type="Gene3D" id="2.40.40.10">
    <property type="entry name" value="RlpA-like domain"/>
    <property type="match status" value="1"/>
</dbReference>
<organism evidence="5 6">
    <name type="scientific">Trichoderma guizhouense</name>
    <dbReference type="NCBI Taxonomy" id="1491466"/>
    <lineage>
        <taxon>Eukaryota</taxon>
        <taxon>Fungi</taxon>
        <taxon>Dikarya</taxon>
        <taxon>Ascomycota</taxon>
        <taxon>Pezizomycotina</taxon>
        <taxon>Sordariomycetes</taxon>
        <taxon>Hypocreomycetidae</taxon>
        <taxon>Hypocreales</taxon>
        <taxon>Hypocreaceae</taxon>
        <taxon>Trichoderma</taxon>
    </lineage>
</organism>
<keyword evidence="3" id="KW-0964">Secreted</keyword>
<protein>
    <submittedName>
        <fullName evidence="5">Epl1/Sm1</fullName>
    </submittedName>
</protein>
<dbReference type="GO" id="GO:0005576">
    <property type="term" value="C:extracellular region"/>
    <property type="evidence" value="ECO:0007669"/>
    <property type="project" value="UniProtKB-SubCell"/>
</dbReference>
<feature type="chain" id="PRO_5012345922" evidence="4">
    <location>
        <begin position="21"/>
        <end position="219"/>
    </location>
</feature>
<evidence type="ECO:0000256" key="4">
    <source>
        <dbReference type="SAM" id="SignalP"/>
    </source>
</evidence>
<dbReference type="OrthoDB" id="5370830at2759"/>
<evidence type="ECO:0000256" key="1">
    <source>
        <dbReference type="ARBA" id="ARBA00004613"/>
    </source>
</evidence>
<dbReference type="PANTHER" id="PTHR38850:SF2">
    <property type="entry name" value="CERATO-PLATANIN"/>
    <property type="match status" value="1"/>
</dbReference>
<gene>
    <name evidence="5" type="ORF">A0O28_0082020</name>
</gene>
<accession>A0A1T3CKB1</accession>
<name>A0A1T3CKB1_9HYPO</name>
<comment type="subcellular location">
    <subcellularLocation>
        <location evidence="1">Secreted</location>
    </subcellularLocation>
</comment>